<feature type="domain" description="OTU" evidence="10">
    <location>
        <begin position="161"/>
        <end position="284"/>
    </location>
</feature>
<feature type="compositionally biased region" description="Basic residues" evidence="9">
    <location>
        <begin position="1"/>
        <end position="10"/>
    </location>
</feature>
<dbReference type="OrthoDB" id="409956at2759"/>
<dbReference type="GO" id="GO:0006508">
    <property type="term" value="P:proteolysis"/>
    <property type="evidence" value="ECO:0007669"/>
    <property type="project" value="UniProtKB-KW"/>
</dbReference>
<dbReference type="Pfam" id="PF02338">
    <property type="entry name" value="OTU"/>
    <property type="match status" value="1"/>
</dbReference>
<comment type="similarity">
    <text evidence="2">Belongs to the peptidase C85 family.</text>
</comment>
<feature type="compositionally biased region" description="Basic and acidic residues" evidence="9">
    <location>
        <begin position="42"/>
        <end position="51"/>
    </location>
</feature>
<keyword evidence="7" id="KW-0788">Thiol protease</keyword>
<dbReference type="InterPro" id="IPR050704">
    <property type="entry name" value="Peptidase_C85-like"/>
</dbReference>
<evidence type="ECO:0000256" key="4">
    <source>
        <dbReference type="ARBA" id="ARBA00022670"/>
    </source>
</evidence>
<feature type="region of interest" description="Disordered" evidence="9">
    <location>
        <begin position="444"/>
        <end position="469"/>
    </location>
</feature>
<dbReference type="GO" id="GO:0030154">
    <property type="term" value="P:cell differentiation"/>
    <property type="evidence" value="ECO:0007669"/>
    <property type="project" value="UniProtKB-ARBA"/>
</dbReference>
<dbReference type="PANTHER" id="PTHR12419:SF4">
    <property type="entry name" value="OTU DOMAIN-CONTAINING PROTEIN 5"/>
    <property type="match status" value="1"/>
</dbReference>
<proteinExistence type="inferred from homology"/>
<dbReference type="GO" id="GO:0061578">
    <property type="term" value="F:K63-linked deubiquitinase activity"/>
    <property type="evidence" value="ECO:0007669"/>
    <property type="project" value="TreeGrafter"/>
</dbReference>
<gene>
    <name evidence="11" type="ORF">NEZAVI_LOCUS4640</name>
</gene>
<name>A0A9P0E8B2_NEZVI</name>
<keyword evidence="12" id="KW-1185">Reference proteome</keyword>
<evidence type="ECO:0000259" key="10">
    <source>
        <dbReference type="PROSITE" id="PS50802"/>
    </source>
</evidence>
<evidence type="ECO:0000313" key="11">
    <source>
        <dbReference type="EMBL" id="CAH1394087.1"/>
    </source>
</evidence>
<feature type="region of interest" description="Disordered" evidence="9">
    <location>
        <begin position="1"/>
        <end position="128"/>
    </location>
</feature>
<evidence type="ECO:0000313" key="12">
    <source>
        <dbReference type="Proteomes" id="UP001152798"/>
    </source>
</evidence>
<comment type="catalytic activity">
    <reaction evidence="1">
        <text>Thiol-dependent hydrolysis of ester, thioester, amide, peptide and isopeptide bonds formed by the C-terminal Gly of ubiquitin (a 76-residue protein attached to proteins as an intracellular targeting signal).</text>
        <dbReference type="EC" id="3.4.19.12"/>
    </reaction>
</comment>
<dbReference type="GO" id="GO:0010629">
    <property type="term" value="P:negative regulation of gene expression"/>
    <property type="evidence" value="ECO:0007669"/>
    <property type="project" value="UniProtKB-ARBA"/>
</dbReference>
<keyword evidence="6" id="KW-0378">Hydrolase</keyword>
<dbReference type="SUPFAM" id="SSF54001">
    <property type="entry name" value="Cysteine proteinases"/>
    <property type="match status" value="1"/>
</dbReference>
<evidence type="ECO:0000256" key="5">
    <source>
        <dbReference type="ARBA" id="ARBA00022786"/>
    </source>
</evidence>
<dbReference type="EMBL" id="OV725078">
    <property type="protein sequence ID" value="CAH1394087.1"/>
    <property type="molecule type" value="Genomic_DNA"/>
</dbReference>
<organism evidence="11 12">
    <name type="scientific">Nezara viridula</name>
    <name type="common">Southern green stink bug</name>
    <name type="synonym">Cimex viridulus</name>
    <dbReference type="NCBI Taxonomy" id="85310"/>
    <lineage>
        <taxon>Eukaryota</taxon>
        <taxon>Metazoa</taxon>
        <taxon>Ecdysozoa</taxon>
        <taxon>Arthropoda</taxon>
        <taxon>Hexapoda</taxon>
        <taxon>Insecta</taxon>
        <taxon>Pterygota</taxon>
        <taxon>Neoptera</taxon>
        <taxon>Paraneoptera</taxon>
        <taxon>Hemiptera</taxon>
        <taxon>Heteroptera</taxon>
        <taxon>Panheteroptera</taxon>
        <taxon>Pentatomomorpha</taxon>
        <taxon>Pentatomoidea</taxon>
        <taxon>Pentatomidae</taxon>
        <taxon>Pentatominae</taxon>
        <taxon>Nezara</taxon>
    </lineage>
</organism>
<dbReference type="CDD" id="cd22752">
    <property type="entry name" value="OTU_OTUD5-like"/>
    <property type="match status" value="1"/>
</dbReference>
<evidence type="ECO:0000256" key="3">
    <source>
        <dbReference type="ARBA" id="ARBA00012759"/>
    </source>
</evidence>
<dbReference type="GO" id="GO:0001817">
    <property type="term" value="P:regulation of cytokine production"/>
    <property type="evidence" value="ECO:0007669"/>
    <property type="project" value="UniProtKB-ARBA"/>
</dbReference>
<dbReference type="EC" id="3.4.19.12" evidence="3"/>
<evidence type="ECO:0000256" key="2">
    <source>
        <dbReference type="ARBA" id="ARBA00010407"/>
    </source>
</evidence>
<dbReference type="GO" id="GO:0051241">
    <property type="term" value="P:negative regulation of multicellular organismal process"/>
    <property type="evidence" value="ECO:0007669"/>
    <property type="project" value="UniProtKB-ARBA"/>
</dbReference>
<dbReference type="FunFam" id="3.90.70.80:FF:000002">
    <property type="entry name" value="OTU domain-containing protein 5 isoform X2"/>
    <property type="match status" value="1"/>
</dbReference>
<feature type="compositionally biased region" description="Polar residues" evidence="9">
    <location>
        <begin position="371"/>
        <end position="387"/>
    </location>
</feature>
<reference evidence="11" key="1">
    <citation type="submission" date="2022-01" db="EMBL/GenBank/DDBJ databases">
        <authorList>
            <person name="King R."/>
        </authorList>
    </citation>
    <scope>NUCLEOTIDE SEQUENCE</scope>
</reference>
<keyword evidence="4" id="KW-0645">Protease</keyword>
<dbReference type="GO" id="GO:0016579">
    <property type="term" value="P:protein deubiquitination"/>
    <property type="evidence" value="ECO:0007669"/>
    <property type="project" value="TreeGrafter"/>
</dbReference>
<dbReference type="Gene3D" id="3.90.70.80">
    <property type="match status" value="1"/>
</dbReference>
<dbReference type="PANTHER" id="PTHR12419">
    <property type="entry name" value="OTU DOMAIN CONTAINING PROTEIN"/>
    <property type="match status" value="1"/>
</dbReference>
<dbReference type="InterPro" id="IPR003323">
    <property type="entry name" value="OTU_dom"/>
</dbReference>
<feature type="compositionally biased region" description="Basic and acidic residues" evidence="9">
    <location>
        <begin position="357"/>
        <end position="370"/>
    </location>
</feature>
<evidence type="ECO:0000256" key="8">
    <source>
        <dbReference type="ARBA" id="ARBA00033460"/>
    </source>
</evidence>
<evidence type="ECO:0000256" key="1">
    <source>
        <dbReference type="ARBA" id="ARBA00000707"/>
    </source>
</evidence>
<dbReference type="PROSITE" id="PS50802">
    <property type="entry name" value="OTU"/>
    <property type="match status" value="1"/>
</dbReference>
<keyword evidence="5" id="KW-0833">Ubl conjugation pathway</keyword>
<dbReference type="Proteomes" id="UP001152798">
    <property type="component" value="Chromosome 2"/>
</dbReference>
<sequence length="469" mass="52977">MTILSKKKSLQGKQEVEATEATAHHGGNISIPLGSIPNHSQIPDRSRDERLSSPQLMNWPPDNDNDYEGIDSGPSHSKRRLRASPLRSARTTIHWDVNTSSPKHTSPSCSTDNDHPGPSNSEACGYNSGDEYDFSHKTKRTEAQWIEEDRNFEKKMRKRGFLVKKMGEDGACLFRAVADQVYGDQDMHGVVRKHCMDYIALNSDYFSQYVTEDFDTYVNRKRLDCTHGNHIEMQAMSEMYNRTIEVFCYGKDPINIFHGVHQSDNEPIRLSYQRGSHYNSIVDPHKATIGVGLGLPSFNPGSAEKNLLNDAIRQSEELQIEQAMLEDKLRATDWEATNEAIEEQVARDSYLQYLRDNEKREKEKEREREIGTSSTAAVNDNKSNPKPSCTEHCESEDKVSLQIVDPSSSYLSPQLFGLADWEDAGLLAEVLAVSQQEYLDNLKKSRSLNGTPNDSHDCEANLEKPSTSQ</sequence>
<dbReference type="AlphaFoldDB" id="A0A9P0E8B2"/>
<evidence type="ECO:0000256" key="7">
    <source>
        <dbReference type="ARBA" id="ARBA00022807"/>
    </source>
</evidence>
<dbReference type="InterPro" id="IPR038765">
    <property type="entry name" value="Papain-like_cys_pep_sf"/>
</dbReference>
<evidence type="ECO:0000256" key="6">
    <source>
        <dbReference type="ARBA" id="ARBA00022801"/>
    </source>
</evidence>
<protein>
    <recommendedName>
        <fullName evidence="3">ubiquitinyl hydrolase 1</fullName>
        <ecNumber evidence="3">3.4.19.12</ecNumber>
    </recommendedName>
    <alternativeName>
        <fullName evidence="8">Deubiquitinating enzyme A</fullName>
    </alternativeName>
</protein>
<accession>A0A9P0E8B2</accession>
<feature type="compositionally biased region" description="Polar residues" evidence="9">
    <location>
        <begin position="97"/>
        <end position="111"/>
    </location>
</feature>
<evidence type="ECO:0000256" key="9">
    <source>
        <dbReference type="SAM" id="MobiDB-lite"/>
    </source>
</evidence>
<dbReference type="GO" id="GO:0004843">
    <property type="term" value="F:cysteine-type deubiquitinase activity"/>
    <property type="evidence" value="ECO:0007669"/>
    <property type="project" value="UniProtKB-EC"/>
</dbReference>
<feature type="region of interest" description="Disordered" evidence="9">
    <location>
        <begin position="357"/>
        <end position="394"/>
    </location>
</feature>